<dbReference type="RefSeq" id="WP_138085132.1">
    <property type="nucleotide sequence ID" value="NZ_VAUV01000003.1"/>
</dbReference>
<dbReference type="PANTHER" id="PTHR42693:SF53">
    <property type="entry name" value="ENDO-4-O-SULFATASE"/>
    <property type="match status" value="1"/>
</dbReference>
<dbReference type="EMBL" id="VAUV01000003">
    <property type="protein sequence ID" value="TLD72128.1"/>
    <property type="molecule type" value="Genomic_DNA"/>
</dbReference>
<reference evidence="8 9" key="1">
    <citation type="submission" date="2019-05" db="EMBL/GenBank/DDBJ databases">
        <title>Verrucobacter flavum gen. nov., sp. nov. a new member of the family Verrucomicrobiaceae.</title>
        <authorList>
            <person name="Szuroczki S."/>
            <person name="Abbaszade G."/>
            <person name="Szabo A."/>
            <person name="Felfoldi T."/>
            <person name="Schumann P."/>
            <person name="Boka K."/>
            <person name="Keki Z."/>
            <person name="Toumi M."/>
            <person name="Toth E."/>
        </authorList>
    </citation>
    <scope>NUCLEOTIDE SEQUENCE [LARGE SCALE GENOMIC DNA]</scope>
    <source>
        <strain evidence="8 9">MG-N-17</strain>
    </source>
</reference>
<dbReference type="InterPro" id="IPR016024">
    <property type="entry name" value="ARM-type_fold"/>
</dbReference>
<dbReference type="PROSITE" id="PS00523">
    <property type="entry name" value="SULFATASE_1"/>
    <property type="match status" value="1"/>
</dbReference>
<comment type="caution">
    <text evidence="8">The sequence shown here is derived from an EMBL/GenBank/DDBJ whole genome shotgun (WGS) entry which is preliminary data.</text>
</comment>
<evidence type="ECO:0000259" key="7">
    <source>
        <dbReference type="Pfam" id="PF00884"/>
    </source>
</evidence>
<dbReference type="CDD" id="cd16027">
    <property type="entry name" value="SGSH"/>
    <property type="match status" value="1"/>
</dbReference>
<evidence type="ECO:0000256" key="2">
    <source>
        <dbReference type="ARBA" id="ARBA00022723"/>
    </source>
</evidence>
<dbReference type="Proteomes" id="UP000306196">
    <property type="component" value="Unassembled WGS sequence"/>
</dbReference>
<gene>
    <name evidence="8" type="ORF">FEM03_05230</name>
</gene>
<dbReference type="InterPro" id="IPR000917">
    <property type="entry name" value="Sulfatase_N"/>
</dbReference>
<evidence type="ECO:0000256" key="6">
    <source>
        <dbReference type="SAM" id="SignalP"/>
    </source>
</evidence>
<dbReference type="GO" id="GO:0004065">
    <property type="term" value="F:arylsulfatase activity"/>
    <property type="evidence" value="ECO:0007669"/>
    <property type="project" value="TreeGrafter"/>
</dbReference>
<feature type="domain" description="Sulfatase N-terminal" evidence="7">
    <location>
        <begin position="23"/>
        <end position="292"/>
    </location>
</feature>
<evidence type="ECO:0000313" key="8">
    <source>
        <dbReference type="EMBL" id="TLD72128.1"/>
    </source>
</evidence>
<dbReference type="AlphaFoldDB" id="A0A5R8KII5"/>
<accession>A0A5R8KII5</accession>
<proteinExistence type="inferred from homology"/>
<dbReference type="InterPro" id="IPR011989">
    <property type="entry name" value="ARM-like"/>
</dbReference>
<keyword evidence="4" id="KW-0106">Calcium</keyword>
<dbReference type="SUPFAM" id="SSF53649">
    <property type="entry name" value="Alkaline phosphatase-like"/>
    <property type="match status" value="1"/>
</dbReference>
<dbReference type="InterPro" id="IPR050738">
    <property type="entry name" value="Sulfatase"/>
</dbReference>
<feature type="region of interest" description="Disordered" evidence="5">
    <location>
        <begin position="158"/>
        <end position="182"/>
    </location>
</feature>
<keyword evidence="2" id="KW-0479">Metal-binding</keyword>
<name>A0A5R8KII5_9BACT</name>
<dbReference type="InterPro" id="IPR017850">
    <property type="entry name" value="Alkaline_phosphatase_core_sf"/>
</dbReference>
<dbReference type="OrthoDB" id="9762324at2"/>
<dbReference type="SUPFAM" id="SSF48371">
    <property type="entry name" value="ARM repeat"/>
    <property type="match status" value="1"/>
</dbReference>
<sequence length="615" mass="68979">MKPLAFLLLFFVFTTQIKAADRPNILWITIEDTSPNLGCYGDTFARTPNLDAFAARGQLFQHAWSNAPVCAPARTAIITGMYPPSTGAEHMRSQVPLPAGVEMYPQLLRRAGYYCTNNNKEDYNHEKPKGTWDDSSKKAHWKNRAANQPFFAIFNSTTTHESQNRKPNRQLISDPSKVPLPPFHPDTPEVRGDWAQCYDNIATMDGEFQKHLDELTAAGLAEDTIIFFYGDHGTGLPRFKRWPGNGGMQVPFIVHFPKKWQHLAPQAYSPGAKSEELISFVDLAPTLLSLIGEPIPDYIQGRPFCGTKRAPAPEYLHGFRSRMDERQDFMRSITDGRYVYIRHYMPHVPYGLRLSYQSMMPTMQIWEKLAKANQLNSVQADYWKPKPFEALYDLQSDPWETVNLASSTDHTETLHRLRAAQQKHLVNIRDLGFIPEAERIRTAAGNSPRDAFQDDSTYPVQEVVALANLATDPGQTDPLPLLTALENPNPILRYWAATGLLIRGQSVYTDAYPALKKALIDPTPSVQIIIAEIVARHGDAADQQEALSILLKLANVEQSDWFTAVEALNSVIALGDRAATIKDEIAALPQSLPTTPKRLAEYVPRLIETLTTSGE</sequence>
<evidence type="ECO:0000256" key="3">
    <source>
        <dbReference type="ARBA" id="ARBA00022801"/>
    </source>
</evidence>
<dbReference type="Gene3D" id="3.40.720.10">
    <property type="entry name" value="Alkaline Phosphatase, subunit A"/>
    <property type="match status" value="1"/>
</dbReference>
<keyword evidence="6" id="KW-0732">Signal</keyword>
<organism evidence="8 9">
    <name type="scientific">Phragmitibacter flavus</name>
    <dbReference type="NCBI Taxonomy" id="2576071"/>
    <lineage>
        <taxon>Bacteria</taxon>
        <taxon>Pseudomonadati</taxon>
        <taxon>Verrucomicrobiota</taxon>
        <taxon>Verrucomicrobiia</taxon>
        <taxon>Verrucomicrobiales</taxon>
        <taxon>Verrucomicrobiaceae</taxon>
        <taxon>Phragmitibacter</taxon>
    </lineage>
</organism>
<evidence type="ECO:0000256" key="1">
    <source>
        <dbReference type="ARBA" id="ARBA00008779"/>
    </source>
</evidence>
<dbReference type="GO" id="GO:0046872">
    <property type="term" value="F:metal ion binding"/>
    <property type="evidence" value="ECO:0007669"/>
    <property type="project" value="UniProtKB-KW"/>
</dbReference>
<keyword evidence="3" id="KW-0378">Hydrolase</keyword>
<dbReference type="Pfam" id="PF00884">
    <property type="entry name" value="Sulfatase"/>
    <property type="match status" value="1"/>
</dbReference>
<protein>
    <submittedName>
        <fullName evidence="8">DUF229 domain-containing protein</fullName>
    </submittedName>
</protein>
<comment type="similarity">
    <text evidence="1">Belongs to the sulfatase family.</text>
</comment>
<evidence type="ECO:0000256" key="4">
    <source>
        <dbReference type="ARBA" id="ARBA00022837"/>
    </source>
</evidence>
<dbReference type="PANTHER" id="PTHR42693">
    <property type="entry name" value="ARYLSULFATASE FAMILY MEMBER"/>
    <property type="match status" value="1"/>
</dbReference>
<dbReference type="Gene3D" id="1.25.10.10">
    <property type="entry name" value="Leucine-rich Repeat Variant"/>
    <property type="match status" value="1"/>
</dbReference>
<dbReference type="InterPro" id="IPR024607">
    <property type="entry name" value="Sulfatase_CS"/>
</dbReference>
<evidence type="ECO:0000256" key="5">
    <source>
        <dbReference type="SAM" id="MobiDB-lite"/>
    </source>
</evidence>
<feature type="signal peptide" evidence="6">
    <location>
        <begin position="1"/>
        <end position="19"/>
    </location>
</feature>
<feature type="chain" id="PRO_5024390859" evidence="6">
    <location>
        <begin position="20"/>
        <end position="615"/>
    </location>
</feature>
<evidence type="ECO:0000313" key="9">
    <source>
        <dbReference type="Proteomes" id="UP000306196"/>
    </source>
</evidence>
<keyword evidence="9" id="KW-1185">Reference proteome</keyword>